<dbReference type="Pfam" id="PF04932">
    <property type="entry name" value="Wzy_C"/>
    <property type="match status" value="1"/>
</dbReference>
<evidence type="ECO:0000256" key="3">
    <source>
        <dbReference type="ARBA" id="ARBA00022989"/>
    </source>
</evidence>
<dbReference type="KEGG" id="noj:EJ995_10750"/>
<feature type="transmembrane region" description="Helical" evidence="5">
    <location>
        <begin position="12"/>
        <end position="34"/>
    </location>
</feature>
<keyword evidence="2 5" id="KW-0812">Transmembrane</keyword>
<keyword evidence="7" id="KW-0436">Ligase</keyword>
<organism evidence="7 8">
    <name type="scientific">Nonlabens ponticola</name>
    <dbReference type="NCBI Taxonomy" id="2496866"/>
    <lineage>
        <taxon>Bacteria</taxon>
        <taxon>Pseudomonadati</taxon>
        <taxon>Bacteroidota</taxon>
        <taxon>Flavobacteriia</taxon>
        <taxon>Flavobacteriales</taxon>
        <taxon>Flavobacteriaceae</taxon>
        <taxon>Nonlabens</taxon>
    </lineage>
</organism>
<dbReference type="EMBL" id="CP034549">
    <property type="protein sequence ID" value="AZQ44694.1"/>
    <property type="molecule type" value="Genomic_DNA"/>
</dbReference>
<dbReference type="PANTHER" id="PTHR37422:SF13">
    <property type="entry name" value="LIPOPOLYSACCHARIDE BIOSYNTHESIS PROTEIN PA4999-RELATED"/>
    <property type="match status" value="1"/>
</dbReference>
<feature type="transmembrane region" description="Helical" evidence="5">
    <location>
        <begin position="328"/>
        <end position="346"/>
    </location>
</feature>
<dbReference type="InterPro" id="IPR051533">
    <property type="entry name" value="WaaL-like"/>
</dbReference>
<dbReference type="InterPro" id="IPR007016">
    <property type="entry name" value="O-antigen_ligase-rel_domated"/>
</dbReference>
<protein>
    <submittedName>
        <fullName evidence="7">O-antigen ligase domain-containing protein</fullName>
    </submittedName>
</protein>
<comment type="subcellular location">
    <subcellularLocation>
        <location evidence="1">Membrane</location>
        <topology evidence="1">Multi-pass membrane protein</topology>
    </subcellularLocation>
</comment>
<evidence type="ECO:0000259" key="6">
    <source>
        <dbReference type="Pfam" id="PF04932"/>
    </source>
</evidence>
<reference evidence="7 8" key="1">
    <citation type="submission" date="2018-12" db="EMBL/GenBank/DDBJ databases">
        <title>Complete genome of Nonlabens sp. MJ115.</title>
        <authorList>
            <person name="Choi H.S."/>
            <person name="Jung J."/>
        </authorList>
    </citation>
    <scope>NUCLEOTIDE SEQUENCE [LARGE SCALE GENOMIC DNA]</scope>
    <source>
        <strain evidence="7 8">MJ115</strain>
    </source>
</reference>
<evidence type="ECO:0000256" key="1">
    <source>
        <dbReference type="ARBA" id="ARBA00004141"/>
    </source>
</evidence>
<dbReference type="GO" id="GO:0016020">
    <property type="term" value="C:membrane"/>
    <property type="evidence" value="ECO:0007669"/>
    <property type="project" value="UniProtKB-SubCell"/>
</dbReference>
<dbReference type="OrthoDB" id="916194at2"/>
<dbReference type="AlphaFoldDB" id="A0A3S9MZZ0"/>
<feature type="domain" description="O-antigen ligase-related" evidence="6">
    <location>
        <begin position="203"/>
        <end position="341"/>
    </location>
</feature>
<evidence type="ECO:0000256" key="5">
    <source>
        <dbReference type="SAM" id="Phobius"/>
    </source>
</evidence>
<gene>
    <name evidence="7" type="ORF">EJ995_10750</name>
</gene>
<name>A0A3S9MZZ0_9FLAO</name>
<evidence type="ECO:0000256" key="4">
    <source>
        <dbReference type="ARBA" id="ARBA00023136"/>
    </source>
</evidence>
<feature type="transmembrane region" description="Helical" evidence="5">
    <location>
        <begin position="238"/>
        <end position="255"/>
    </location>
</feature>
<keyword evidence="4 5" id="KW-0472">Membrane</keyword>
<feature type="transmembrane region" description="Helical" evidence="5">
    <location>
        <begin position="351"/>
        <end position="372"/>
    </location>
</feature>
<feature type="transmembrane region" description="Helical" evidence="5">
    <location>
        <begin position="74"/>
        <end position="92"/>
    </location>
</feature>
<feature type="transmembrane region" description="Helical" evidence="5">
    <location>
        <begin position="378"/>
        <end position="395"/>
    </location>
</feature>
<dbReference type="RefSeq" id="WP_126448383.1">
    <property type="nucleotide sequence ID" value="NZ_CP034549.1"/>
</dbReference>
<feature type="transmembrane region" description="Helical" evidence="5">
    <location>
        <begin position="40"/>
        <end position="62"/>
    </location>
</feature>
<evidence type="ECO:0000313" key="7">
    <source>
        <dbReference type="EMBL" id="AZQ44694.1"/>
    </source>
</evidence>
<feature type="transmembrane region" description="Helical" evidence="5">
    <location>
        <begin position="126"/>
        <end position="148"/>
    </location>
</feature>
<dbReference type="PANTHER" id="PTHR37422">
    <property type="entry name" value="TEICHURONIC ACID BIOSYNTHESIS PROTEIN TUAE"/>
    <property type="match status" value="1"/>
</dbReference>
<evidence type="ECO:0000256" key="2">
    <source>
        <dbReference type="ARBA" id="ARBA00022692"/>
    </source>
</evidence>
<proteinExistence type="predicted"/>
<feature type="transmembrane region" description="Helical" evidence="5">
    <location>
        <begin position="202"/>
        <end position="231"/>
    </location>
</feature>
<sequence>MTNSSAQIKTILIDSIFILLIANMFLVIAGYGVISILGSGFFAAVKGLRIVTLIAGFFWVLHKNGLKFNRLRRSGKFTFFMIVLVVSSAFYFGTDGVLYNLLNLLLGFLYILLSVNYLLRYGLEDLLSSFSIGVFFCFSFVVLAYFAFGGSLTNTNIYGETEDGAFVSNHYGWSASLVALAAVDIIKNFKLNLFTKFLLSSYLIILFFLLIISASRSGLLAVGMTTIFLLFKSNQVKPIVKFLIVGIPLVIFFNLKDVEDSAINFVIEKSQSQLGGKDDGRLESGEIMFEVFNNNPGYYLTGIGMFNTEYLERGNSILGKYHNSYLEILFGAGIIVFGVFLSFMVLRPFRVFWKVAHSSSLLFFPLLIIPFFESDLTPGQFLFFPWFGYMLILNAKDVKLKNRKQLT</sequence>
<accession>A0A3S9MZZ0</accession>
<feature type="transmembrane region" description="Helical" evidence="5">
    <location>
        <begin position="98"/>
        <end position="119"/>
    </location>
</feature>
<dbReference type="Proteomes" id="UP000279600">
    <property type="component" value="Chromosome"/>
</dbReference>
<keyword evidence="8" id="KW-1185">Reference proteome</keyword>
<dbReference type="GO" id="GO:0016874">
    <property type="term" value="F:ligase activity"/>
    <property type="evidence" value="ECO:0007669"/>
    <property type="project" value="UniProtKB-KW"/>
</dbReference>
<evidence type="ECO:0000313" key="8">
    <source>
        <dbReference type="Proteomes" id="UP000279600"/>
    </source>
</evidence>
<keyword evidence="3 5" id="KW-1133">Transmembrane helix</keyword>